<evidence type="ECO:0000313" key="6">
    <source>
        <dbReference type="EMBL" id="KAG5472815.1"/>
    </source>
</evidence>
<organism evidence="6 7">
    <name type="scientific">Leishmania orientalis</name>
    <dbReference type="NCBI Taxonomy" id="2249476"/>
    <lineage>
        <taxon>Eukaryota</taxon>
        <taxon>Discoba</taxon>
        <taxon>Euglenozoa</taxon>
        <taxon>Kinetoplastea</taxon>
        <taxon>Metakinetoplastina</taxon>
        <taxon>Trypanosomatida</taxon>
        <taxon>Trypanosomatidae</taxon>
        <taxon>Leishmaniinae</taxon>
        <taxon>Leishmania</taxon>
    </lineage>
</organism>
<dbReference type="CDD" id="cd00590">
    <property type="entry name" value="RRM_SF"/>
    <property type="match status" value="1"/>
</dbReference>
<evidence type="ECO:0000256" key="2">
    <source>
        <dbReference type="ARBA" id="ARBA00022884"/>
    </source>
</evidence>
<dbReference type="FunFam" id="3.30.70.330:FF:001043">
    <property type="entry name" value="RNA-binding protein, putative"/>
    <property type="match status" value="1"/>
</dbReference>
<dbReference type="Pfam" id="PF00076">
    <property type="entry name" value="RRM_1"/>
    <property type="match status" value="2"/>
</dbReference>
<dbReference type="GO" id="GO:0003723">
    <property type="term" value="F:RNA binding"/>
    <property type="evidence" value="ECO:0007669"/>
    <property type="project" value="UniProtKB-UniRule"/>
</dbReference>
<dbReference type="AlphaFoldDB" id="A0A836GVT6"/>
<evidence type="ECO:0000259" key="5">
    <source>
        <dbReference type="PROSITE" id="PS50102"/>
    </source>
</evidence>
<dbReference type="Gene3D" id="3.30.70.330">
    <property type="match status" value="2"/>
</dbReference>
<feature type="compositionally biased region" description="Pro residues" evidence="4">
    <location>
        <begin position="265"/>
        <end position="281"/>
    </location>
</feature>
<accession>A0A836GVT6</accession>
<dbReference type="SUPFAM" id="SSF54928">
    <property type="entry name" value="RNA-binding domain, RBD"/>
    <property type="match status" value="1"/>
</dbReference>
<dbReference type="KEGG" id="loi:92358108"/>
<dbReference type="SMR" id="A0A836GVT6"/>
<evidence type="ECO:0000313" key="7">
    <source>
        <dbReference type="Proteomes" id="UP000674143"/>
    </source>
</evidence>
<sequence length="503" mass="54093">MSLQNLFVAKLPRNINDADLLHIFADFGPSSAKIMLDASTGKSKGFGFVLFDEEEKGARAYKAMNRKMTRACGHSFTLVIYPSNHNGKIFTEESNALYIRNIPMSVGQERVERFLKTFGNLIYFAMREDHYGNPVWVVYAEYETVEDAKNALTKLHGNSTYFHGAAPILAKFEDSEDAKRERRRRRDGTQTHAPNSGCIFPPPHSHHESGGPLQSAASTLNTESDGTHSHVFGSNRIMETKTSPKGTVAPRRSGTSGIGSATPGLPLPNGPLLPPPPPPPSFLSAMSDVAKQTQAPAFSMPQQLLQPTPGYCYTLGESGQQIFIPASSFTGPLPTYNFPSTAQSAPVLLVNAPMQATGAAVKPDFPVLNPTASPPMMMMENGHQYMLASDTVNMSCESFTSLTSTLSPVLTVSQPKSLLGVNSSQTTYTSGNCGSMSAFSPFHDAVFAEPLQAVLPRSETGDQPIGEAGAAGFNVDGARAHTPQGLTSERSMITGQLGSRVVW</sequence>
<dbReference type="SMART" id="SM00360">
    <property type="entry name" value="RRM"/>
    <property type="match status" value="2"/>
</dbReference>
<feature type="domain" description="RRM" evidence="5">
    <location>
        <begin position="4"/>
        <end position="85"/>
    </location>
</feature>
<protein>
    <recommendedName>
        <fullName evidence="5">RRM domain-containing protein</fullName>
    </recommendedName>
</protein>
<dbReference type="FunFam" id="3.30.70.330:FF:001110">
    <property type="entry name" value="RNA-binding protein, putative"/>
    <property type="match status" value="1"/>
</dbReference>
<feature type="compositionally biased region" description="Polar residues" evidence="4">
    <location>
        <begin position="215"/>
        <end position="224"/>
    </location>
</feature>
<dbReference type="PANTHER" id="PTHR24012">
    <property type="entry name" value="RNA BINDING PROTEIN"/>
    <property type="match status" value="1"/>
</dbReference>
<name>A0A836GVT6_9TRYP</name>
<dbReference type="PROSITE" id="PS50102">
    <property type="entry name" value="RRM"/>
    <property type="match status" value="2"/>
</dbReference>
<gene>
    <name evidence="6" type="ORF">LSCM4_02138</name>
</gene>
<dbReference type="EMBL" id="JAFHLR010000030">
    <property type="protein sequence ID" value="KAG5472815.1"/>
    <property type="molecule type" value="Genomic_DNA"/>
</dbReference>
<evidence type="ECO:0000256" key="4">
    <source>
        <dbReference type="SAM" id="MobiDB-lite"/>
    </source>
</evidence>
<dbReference type="Proteomes" id="UP000674143">
    <property type="component" value="Unassembled WGS sequence"/>
</dbReference>
<feature type="domain" description="RRM" evidence="5">
    <location>
        <begin position="95"/>
        <end position="175"/>
    </location>
</feature>
<proteinExistence type="predicted"/>
<feature type="region of interest" description="Disordered" evidence="4">
    <location>
        <begin position="173"/>
        <end position="285"/>
    </location>
</feature>
<keyword evidence="1" id="KW-0677">Repeat</keyword>
<dbReference type="GeneID" id="92358108"/>
<keyword evidence="7" id="KW-1185">Reference proteome</keyword>
<dbReference type="InterPro" id="IPR012677">
    <property type="entry name" value="Nucleotide-bd_a/b_plait_sf"/>
</dbReference>
<evidence type="ECO:0000256" key="3">
    <source>
        <dbReference type="PROSITE-ProRule" id="PRU00176"/>
    </source>
</evidence>
<reference evidence="7" key="1">
    <citation type="journal article" date="2021" name="Microbiol. Resour. Announc.">
        <title>LGAAP: Leishmaniinae Genome Assembly and Annotation Pipeline.</title>
        <authorList>
            <person name="Almutairi H."/>
            <person name="Urbaniak M.D."/>
            <person name="Bates M.D."/>
            <person name="Jariyapan N."/>
            <person name="Kwakye-Nuako G."/>
            <person name="Thomaz-Soccol V."/>
            <person name="Al-Salem W.S."/>
            <person name="Dillon R.J."/>
            <person name="Bates P.A."/>
            <person name="Gatherer D."/>
        </authorList>
    </citation>
    <scope>NUCLEOTIDE SEQUENCE [LARGE SCALE GENOMIC DNA]</scope>
</reference>
<comment type="caution">
    <text evidence="6">The sequence shown here is derived from an EMBL/GenBank/DDBJ whole genome shotgun (WGS) entry which is preliminary data.</text>
</comment>
<dbReference type="InterPro" id="IPR035979">
    <property type="entry name" value="RBD_domain_sf"/>
</dbReference>
<dbReference type="RefSeq" id="XP_067061211.1">
    <property type="nucleotide sequence ID" value="XM_067204174.1"/>
</dbReference>
<reference evidence="7" key="2">
    <citation type="journal article" date="2021" name="Sci. Data">
        <title>Chromosome-scale genome sequencing, assembly and annotation of six genomes from subfamily Leishmaniinae.</title>
        <authorList>
            <person name="Almutairi H."/>
            <person name="Urbaniak M.D."/>
            <person name="Bates M.D."/>
            <person name="Jariyapan N."/>
            <person name="Kwakye-Nuako G."/>
            <person name="Thomaz Soccol V."/>
            <person name="Al-Salem W.S."/>
            <person name="Dillon R.J."/>
            <person name="Bates P.A."/>
            <person name="Gatherer D."/>
        </authorList>
    </citation>
    <scope>NUCLEOTIDE SEQUENCE [LARGE SCALE GENOMIC DNA]</scope>
</reference>
<evidence type="ECO:0000256" key="1">
    <source>
        <dbReference type="ARBA" id="ARBA00022737"/>
    </source>
</evidence>
<keyword evidence="2 3" id="KW-0694">RNA-binding</keyword>
<dbReference type="InterPro" id="IPR000504">
    <property type="entry name" value="RRM_dom"/>
</dbReference>